<organism evidence="3 4">
    <name type="scientific">Paracoccus homiensis</name>
    <dbReference type="NCBI Taxonomy" id="364199"/>
    <lineage>
        <taxon>Bacteria</taxon>
        <taxon>Pseudomonadati</taxon>
        <taxon>Pseudomonadota</taxon>
        <taxon>Alphaproteobacteria</taxon>
        <taxon>Rhodobacterales</taxon>
        <taxon>Paracoccaceae</taxon>
        <taxon>Paracoccus</taxon>
    </lineage>
</organism>
<evidence type="ECO:0000256" key="1">
    <source>
        <dbReference type="SAM" id="MobiDB-lite"/>
    </source>
</evidence>
<feature type="region of interest" description="Disordered" evidence="1">
    <location>
        <begin position="32"/>
        <end position="56"/>
    </location>
</feature>
<proteinExistence type="predicted"/>
<feature type="signal peptide" evidence="2">
    <location>
        <begin position="1"/>
        <end position="20"/>
    </location>
</feature>
<evidence type="ECO:0000313" key="4">
    <source>
        <dbReference type="Proteomes" id="UP000199180"/>
    </source>
</evidence>
<dbReference type="AlphaFoldDB" id="A0A1H9YQL9"/>
<feature type="chain" id="PRO_5011686476" evidence="2">
    <location>
        <begin position="21"/>
        <end position="56"/>
    </location>
</feature>
<dbReference type="RefSeq" id="WP_175479771.1">
    <property type="nucleotide sequence ID" value="NZ_FOHO01000001.1"/>
</dbReference>
<accession>A0A1H9YQL9</accession>
<keyword evidence="4" id="KW-1185">Reference proteome</keyword>
<reference evidence="3 4" key="1">
    <citation type="submission" date="2016-10" db="EMBL/GenBank/DDBJ databases">
        <authorList>
            <person name="de Groot N.N."/>
        </authorList>
    </citation>
    <scope>NUCLEOTIDE SEQUENCE [LARGE SCALE GENOMIC DNA]</scope>
    <source>
        <strain evidence="3 4">DSM 17862</strain>
    </source>
</reference>
<sequence>MLRLTSAAALALMLVSPALAQDATTPVITAPETQSDLQTKKPATKSGCMRDKHVMS</sequence>
<evidence type="ECO:0000256" key="2">
    <source>
        <dbReference type="SAM" id="SignalP"/>
    </source>
</evidence>
<dbReference type="Proteomes" id="UP000199180">
    <property type="component" value="Unassembled WGS sequence"/>
</dbReference>
<protein>
    <submittedName>
        <fullName evidence="3">Uncharacterized protein</fullName>
    </submittedName>
</protein>
<gene>
    <name evidence="3" type="ORF">SAMN04489858_101266</name>
</gene>
<dbReference type="EMBL" id="FOHO01000001">
    <property type="protein sequence ID" value="SES71358.1"/>
    <property type="molecule type" value="Genomic_DNA"/>
</dbReference>
<name>A0A1H9YQL9_9RHOB</name>
<keyword evidence="2" id="KW-0732">Signal</keyword>
<evidence type="ECO:0000313" key="3">
    <source>
        <dbReference type="EMBL" id="SES71358.1"/>
    </source>
</evidence>